<feature type="compositionally biased region" description="Acidic residues" evidence="1">
    <location>
        <begin position="1"/>
        <end position="14"/>
    </location>
</feature>
<evidence type="ECO:0000313" key="4">
    <source>
        <dbReference type="Proteomes" id="UP000199199"/>
    </source>
</evidence>
<accession>A0A1I6RIJ3</accession>
<keyword evidence="2" id="KW-0812">Transmembrane</keyword>
<dbReference type="AlphaFoldDB" id="A0A1I6RIJ3"/>
<gene>
    <name evidence="3" type="ORF">SAMN04488556_1822</name>
</gene>
<protein>
    <submittedName>
        <fullName evidence="3">Uncharacterized protein</fullName>
    </submittedName>
</protein>
<dbReference type="Proteomes" id="UP000199199">
    <property type="component" value="Unassembled WGS sequence"/>
</dbReference>
<reference evidence="4" key="1">
    <citation type="submission" date="2016-10" db="EMBL/GenBank/DDBJ databases">
        <authorList>
            <person name="Varghese N."/>
            <person name="Submissions S."/>
        </authorList>
    </citation>
    <scope>NUCLEOTIDE SEQUENCE [LARGE SCALE GENOMIC DNA]</scope>
    <source>
        <strain evidence="4">DSM 22427</strain>
    </source>
</reference>
<evidence type="ECO:0000256" key="2">
    <source>
        <dbReference type="SAM" id="Phobius"/>
    </source>
</evidence>
<dbReference type="OrthoDB" id="267584at2157"/>
<feature type="transmembrane region" description="Helical" evidence="2">
    <location>
        <begin position="208"/>
        <end position="231"/>
    </location>
</feature>
<name>A0A1I6RIJ3_9EURY</name>
<evidence type="ECO:0000313" key="3">
    <source>
        <dbReference type="EMBL" id="SFS64583.1"/>
    </source>
</evidence>
<feature type="region of interest" description="Disordered" evidence="1">
    <location>
        <begin position="1"/>
        <end position="63"/>
    </location>
</feature>
<sequence length="269" mass="28654">MTDDEREIEIDVETEGDRSVDESSDDGTPSEGEFETAPWRRDSSLFEDSDGSRPRDLEDELGRVDVMSTPEGYVEGRVTDLETVDETTVRLEVALPHGRTTSFELEKPIPWSEEYLLARIVEDVGYDAASVGHLVGESVYLARADREHDADEWDGLRGTAARAAGRTVNSLLEASLGGRFERTGTGPTWRLVDPPERPDPVEKDGFDALSVSIALGLVLAGVLVAAAGAVFGATGGVAVSSAMVAYALPGVIIALVGGLVAYSLDGNGE</sequence>
<feature type="compositionally biased region" description="Basic and acidic residues" evidence="1">
    <location>
        <begin position="38"/>
        <end position="63"/>
    </location>
</feature>
<evidence type="ECO:0000256" key="1">
    <source>
        <dbReference type="SAM" id="MobiDB-lite"/>
    </source>
</evidence>
<dbReference type="RefSeq" id="WP_092903868.1">
    <property type="nucleotide sequence ID" value="NZ_FOZS01000002.1"/>
</dbReference>
<feature type="transmembrane region" description="Helical" evidence="2">
    <location>
        <begin position="243"/>
        <end position="264"/>
    </location>
</feature>
<keyword evidence="4" id="KW-1185">Reference proteome</keyword>
<proteinExistence type="predicted"/>
<keyword evidence="2" id="KW-1133">Transmembrane helix</keyword>
<keyword evidence="2" id="KW-0472">Membrane</keyword>
<organism evidence="3 4">
    <name type="scientific">Halostagnicola kamekurae</name>
    <dbReference type="NCBI Taxonomy" id="619731"/>
    <lineage>
        <taxon>Archaea</taxon>
        <taxon>Methanobacteriati</taxon>
        <taxon>Methanobacteriota</taxon>
        <taxon>Stenosarchaea group</taxon>
        <taxon>Halobacteria</taxon>
        <taxon>Halobacteriales</taxon>
        <taxon>Natrialbaceae</taxon>
        <taxon>Halostagnicola</taxon>
    </lineage>
</organism>
<dbReference type="EMBL" id="FOZS01000002">
    <property type="protein sequence ID" value="SFS64583.1"/>
    <property type="molecule type" value="Genomic_DNA"/>
</dbReference>